<keyword evidence="2" id="KW-1185">Reference proteome</keyword>
<sequence length="798" mass="88050">MNFCQVLTLLTLGTGSLAALDGSRYLWYKQPAIEWERGALPIGNGRMGATIYGSLNEVLTINEDTIWSGPFQDRTPVNGLEALHQARELFLNGNITGGGDLVIDQMNPPAEAKSQRQFSYFGNLNIAFGHSGEVDNYVRWLDTRAGNSGVSYTYGGVNYTREYIASFPADILAARFQSNQQGGLSLNASISREANTLENVASVEDGIATLTYRGSSGQPADQGPILFSGQVRFLAVGASVTASKSTVIIKGATTIDIFIDTETSYRYPDSKDLDAEIDNKLAVAVDKGFEVVRDEALGDSTALLERASINIGESPNGLADLPTDERVRNARTNRDDIELTTLAWNLGRHMLVSSSRNTKAEIDFPANLQGVWNNKTGAPWGGKYTININTEMNYWPAMVTNLLETQEPLFDLMKLAHPRGEQMARDLYGCEGTMYHHNLDLWADTAPTDKYRSASMWPMGAAWLVQHMIEHYRYTGDRAFLENTAYPYLVDVAKFFECYTFEWEGWSITGPSLSPENIYFVPADMSSAGVGEPMDVNIAMDDQIMRDVFRALLEAADELGVSDTDADVMKAKEFITKIRPTQIGSLGQILEWRSEYTEVVKGHRHFSHLYALHPGSEFSPLNNETLAHAAGVSVDRRRDNAGGSTGWSRTWMINLYARLHRGDDAWEMAQVWFEKFVTEGLWNTDSGNTFQIDGNMGFTSGITELFLQSHAGVLHILPALPGKVIPTGQAKGLTARGNFVADIEWESGNFKSANVTSNIGADLKLRVANGLQVLIDGKAYEGTIHTQKGVQYRITTAE</sequence>
<evidence type="ECO:0000313" key="2">
    <source>
        <dbReference type="Proteomes" id="UP001497700"/>
    </source>
</evidence>
<evidence type="ECO:0000313" key="1">
    <source>
        <dbReference type="EMBL" id="KAI4859334.1"/>
    </source>
</evidence>
<gene>
    <name evidence="1" type="ORF">F4820DRAFT_462564</name>
</gene>
<name>A0ACB9YK71_9PEZI</name>
<protein>
    <submittedName>
        <fullName evidence="1">Glycoside hydrolase family 95 protein</fullName>
    </submittedName>
</protein>
<comment type="caution">
    <text evidence="1">The sequence shown here is derived from an EMBL/GenBank/DDBJ whole genome shotgun (WGS) entry which is preliminary data.</text>
</comment>
<reference evidence="1 2" key="1">
    <citation type="journal article" date="2022" name="New Phytol.">
        <title>Ecological generalism drives hyperdiversity of secondary metabolite gene clusters in xylarialean endophytes.</title>
        <authorList>
            <person name="Franco M.E.E."/>
            <person name="Wisecaver J.H."/>
            <person name="Arnold A.E."/>
            <person name="Ju Y.M."/>
            <person name="Slot J.C."/>
            <person name="Ahrendt S."/>
            <person name="Moore L.P."/>
            <person name="Eastman K.E."/>
            <person name="Scott K."/>
            <person name="Konkel Z."/>
            <person name="Mondo S.J."/>
            <person name="Kuo A."/>
            <person name="Hayes R.D."/>
            <person name="Haridas S."/>
            <person name="Andreopoulos B."/>
            <person name="Riley R."/>
            <person name="LaButti K."/>
            <person name="Pangilinan J."/>
            <person name="Lipzen A."/>
            <person name="Amirebrahimi M."/>
            <person name="Yan J."/>
            <person name="Adam C."/>
            <person name="Keymanesh K."/>
            <person name="Ng V."/>
            <person name="Louie K."/>
            <person name="Northen T."/>
            <person name="Drula E."/>
            <person name="Henrissat B."/>
            <person name="Hsieh H.M."/>
            <person name="Youens-Clark K."/>
            <person name="Lutzoni F."/>
            <person name="Miadlikowska J."/>
            <person name="Eastwood D.C."/>
            <person name="Hamelin R.C."/>
            <person name="Grigoriev I.V."/>
            <person name="U'Ren J.M."/>
        </authorList>
    </citation>
    <scope>NUCLEOTIDE SEQUENCE [LARGE SCALE GENOMIC DNA]</scope>
    <source>
        <strain evidence="1 2">CBS 119005</strain>
    </source>
</reference>
<organism evidence="1 2">
    <name type="scientific">Hypoxylon rubiginosum</name>
    <dbReference type="NCBI Taxonomy" id="110542"/>
    <lineage>
        <taxon>Eukaryota</taxon>
        <taxon>Fungi</taxon>
        <taxon>Dikarya</taxon>
        <taxon>Ascomycota</taxon>
        <taxon>Pezizomycotina</taxon>
        <taxon>Sordariomycetes</taxon>
        <taxon>Xylariomycetidae</taxon>
        <taxon>Xylariales</taxon>
        <taxon>Hypoxylaceae</taxon>
        <taxon>Hypoxylon</taxon>
    </lineage>
</organism>
<proteinExistence type="predicted"/>
<dbReference type="Proteomes" id="UP001497700">
    <property type="component" value="Unassembled WGS sequence"/>
</dbReference>
<keyword evidence="1" id="KW-0378">Hydrolase</keyword>
<dbReference type="EMBL" id="MU393640">
    <property type="protein sequence ID" value="KAI4859334.1"/>
    <property type="molecule type" value="Genomic_DNA"/>
</dbReference>
<accession>A0ACB9YK71</accession>